<reference evidence="1" key="1">
    <citation type="submission" date="2021-01" db="EMBL/GenBank/DDBJ databases">
        <title>Whole genome shotgun sequence of Virgisporangium aliadipatigenens NBRC 105644.</title>
        <authorList>
            <person name="Komaki H."/>
            <person name="Tamura T."/>
        </authorList>
    </citation>
    <scope>NUCLEOTIDE SEQUENCE</scope>
    <source>
        <strain evidence="1">NBRC 105644</strain>
    </source>
</reference>
<dbReference type="Gene3D" id="3.40.50.620">
    <property type="entry name" value="HUPs"/>
    <property type="match status" value="1"/>
</dbReference>
<accession>A0A8J4DUF6</accession>
<sequence length="277" mass="30072">MPTCATPARAPRVVAYGGGVQSTGLLVLAATGRLDISTFLFANVGDDSEHPATLRYVREVAVPYAAAHGIALHELHRQRRDGSVETLFGRLTRDGSRSLPIPVRMSSGAPGTRSCTADFKIKVVGRWLRAHGASARTPAMVAVGISLDEIHRANSRKVEPYERLVYPLLDLRMRRTDCAATIRAAGLPVPPKSSCFFCPLHRAGAWTAMRHDEPDLFDRCVSLERTLNERRTMLGKDPVFLSRYGAPLDAVVPVGVVPLPFVEDEDGSGCDNGWCAA</sequence>
<dbReference type="InterPro" id="IPR014729">
    <property type="entry name" value="Rossmann-like_a/b/a_fold"/>
</dbReference>
<proteinExistence type="predicted"/>
<keyword evidence="2" id="KW-1185">Reference proteome</keyword>
<organism evidence="1 2">
    <name type="scientific">Virgisporangium aliadipatigenens</name>
    <dbReference type="NCBI Taxonomy" id="741659"/>
    <lineage>
        <taxon>Bacteria</taxon>
        <taxon>Bacillati</taxon>
        <taxon>Actinomycetota</taxon>
        <taxon>Actinomycetes</taxon>
        <taxon>Micromonosporales</taxon>
        <taxon>Micromonosporaceae</taxon>
        <taxon>Virgisporangium</taxon>
    </lineage>
</organism>
<dbReference type="EMBL" id="BOPF01000032">
    <property type="protein sequence ID" value="GIJ50008.1"/>
    <property type="molecule type" value="Genomic_DNA"/>
</dbReference>
<evidence type="ECO:0000313" key="2">
    <source>
        <dbReference type="Proteomes" id="UP000619260"/>
    </source>
</evidence>
<gene>
    <name evidence="1" type="ORF">Val02_68940</name>
</gene>
<comment type="caution">
    <text evidence="1">The sequence shown here is derived from an EMBL/GenBank/DDBJ whole genome shotgun (WGS) entry which is preliminary data.</text>
</comment>
<dbReference type="SUPFAM" id="SSF52402">
    <property type="entry name" value="Adenine nucleotide alpha hydrolases-like"/>
    <property type="match status" value="1"/>
</dbReference>
<evidence type="ECO:0000313" key="1">
    <source>
        <dbReference type="EMBL" id="GIJ50008.1"/>
    </source>
</evidence>
<dbReference type="AlphaFoldDB" id="A0A8J4DUF6"/>
<protein>
    <submittedName>
        <fullName evidence="1">Phosphoadenosine phosphosulfate reductase</fullName>
    </submittedName>
</protein>
<dbReference type="Proteomes" id="UP000619260">
    <property type="component" value="Unassembled WGS sequence"/>
</dbReference>
<name>A0A8J4DUF6_9ACTN</name>